<dbReference type="EMBL" id="BGPR01015394">
    <property type="protein sequence ID" value="GBN69055.1"/>
    <property type="molecule type" value="Genomic_DNA"/>
</dbReference>
<dbReference type="AlphaFoldDB" id="A0A4Y2R144"/>
<evidence type="ECO:0000313" key="1">
    <source>
        <dbReference type="EMBL" id="GBN69055.1"/>
    </source>
</evidence>
<keyword evidence="2" id="KW-1185">Reference proteome</keyword>
<gene>
    <name evidence="1" type="ORF">AVEN_244397_1</name>
</gene>
<reference evidence="1 2" key="1">
    <citation type="journal article" date="2019" name="Sci. Rep.">
        <title>Orb-weaving spider Araneus ventricosus genome elucidates the spidroin gene catalogue.</title>
        <authorList>
            <person name="Kono N."/>
            <person name="Nakamura H."/>
            <person name="Ohtoshi R."/>
            <person name="Moran D.A.P."/>
            <person name="Shinohara A."/>
            <person name="Yoshida Y."/>
            <person name="Fujiwara M."/>
            <person name="Mori M."/>
            <person name="Tomita M."/>
            <person name="Arakawa K."/>
        </authorList>
    </citation>
    <scope>NUCLEOTIDE SEQUENCE [LARGE SCALE GENOMIC DNA]</scope>
</reference>
<dbReference type="Proteomes" id="UP000499080">
    <property type="component" value="Unassembled WGS sequence"/>
</dbReference>
<name>A0A4Y2R144_ARAVE</name>
<sequence>MPHFLVIKAYTPAKINSKFSTWEDFFLRRWTPRRNYFARLCFMNFEEGRQTLSEIEVLEVSAERSLMGLEGRRSGVETLRLFSHFFLKLTYARLQN</sequence>
<proteinExistence type="predicted"/>
<protein>
    <submittedName>
        <fullName evidence="1">Uncharacterized protein</fullName>
    </submittedName>
</protein>
<evidence type="ECO:0000313" key="2">
    <source>
        <dbReference type="Proteomes" id="UP000499080"/>
    </source>
</evidence>
<accession>A0A4Y2R144</accession>
<organism evidence="1 2">
    <name type="scientific">Araneus ventricosus</name>
    <name type="common">Orbweaver spider</name>
    <name type="synonym">Epeira ventricosa</name>
    <dbReference type="NCBI Taxonomy" id="182803"/>
    <lineage>
        <taxon>Eukaryota</taxon>
        <taxon>Metazoa</taxon>
        <taxon>Ecdysozoa</taxon>
        <taxon>Arthropoda</taxon>
        <taxon>Chelicerata</taxon>
        <taxon>Arachnida</taxon>
        <taxon>Araneae</taxon>
        <taxon>Araneomorphae</taxon>
        <taxon>Entelegynae</taxon>
        <taxon>Araneoidea</taxon>
        <taxon>Araneidae</taxon>
        <taxon>Araneus</taxon>
    </lineage>
</organism>
<comment type="caution">
    <text evidence="1">The sequence shown here is derived from an EMBL/GenBank/DDBJ whole genome shotgun (WGS) entry which is preliminary data.</text>
</comment>